<proteinExistence type="predicted"/>
<dbReference type="Proteomes" id="UP000002173">
    <property type="component" value="Unassembled WGS sequence"/>
</dbReference>
<organism evidence="2 3">
    <name type="scientific">Babesia bovis</name>
    <dbReference type="NCBI Taxonomy" id="5865"/>
    <lineage>
        <taxon>Eukaryota</taxon>
        <taxon>Sar</taxon>
        <taxon>Alveolata</taxon>
        <taxon>Apicomplexa</taxon>
        <taxon>Aconoidasida</taxon>
        <taxon>Piroplasmida</taxon>
        <taxon>Babesiidae</taxon>
        <taxon>Babesia</taxon>
    </lineage>
</organism>
<reference evidence="3" key="2">
    <citation type="journal article" date="2020" name="Data Brief">
        <title>Transcriptome dataset of Babesia bovis life stages within vertebrate and invertebrate hosts.</title>
        <authorList>
            <person name="Ueti M.W."/>
            <person name="Johnson W.C."/>
            <person name="Kappmeyer L.S."/>
            <person name="Herndon D.R."/>
            <person name="Mousel M.R."/>
            <person name="Reif K.E."/>
            <person name="Taus N.S."/>
            <person name="Ifeonu O.O."/>
            <person name="Silva J.C."/>
            <person name="Suarez C.E."/>
            <person name="Brayton K.A."/>
        </authorList>
    </citation>
    <scope>NUCLEOTIDE SEQUENCE [LARGE SCALE GENOMIC DNA]</scope>
</reference>
<gene>
    <name evidence="2" type="ORF">BBOV_IV004300</name>
</gene>
<accession>A7AQH2</accession>
<reference evidence="3" key="3">
    <citation type="journal article" date="2021" name="Int. J. Parasitol.">
        <title>Comparative analysis of gene expression between Babesia bovis blood stages and kinetes allowed by improved genome annotation.</title>
        <authorList>
            <person name="Ueti M.W."/>
            <person name="Johnson W.C."/>
            <person name="Kappmeyer L.S."/>
            <person name="Herndon D.R."/>
            <person name="Mousel M.R."/>
            <person name="Reif K.E."/>
            <person name="Taus N.S."/>
            <person name="Ifeonu O.O."/>
            <person name="Silva J.C."/>
            <person name="Suarez C.E."/>
            <person name="Brayton K.A."/>
        </authorList>
    </citation>
    <scope>NUCLEOTIDE SEQUENCE [LARGE SCALE GENOMIC DNA]</scope>
</reference>
<dbReference type="OMA" id="PEHEMLW"/>
<evidence type="ECO:0000313" key="2">
    <source>
        <dbReference type="EMBL" id="EDO06791.1"/>
    </source>
</evidence>
<protein>
    <submittedName>
        <fullName evidence="2">Uncharacterized protein</fullName>
    </submittedName>
</protein>
<evidence type="ECO:0000256" key="1">
    <source>
        <dbReference type="SAM" id="Phobius"/>
    </source>
</evidence>
<keyword evidence="3" id="KW-1185">Reference proteome</keyword>
<reference evidence="2 3" key="1">
    <citation type="journal article" date="2007" name="PLoS Pathog.">
        <title>Genome sequence of Babesia bovis and comparative analysis of apicomplexan hemoprotozoa.</title>
        <authorList>
            <person name="Brayton K.A."/>
            <person name="Lau A.O.T."/>
            <person name="Herndon D.R."/>
            <person name="Hannick L."/>
            <person name="Kappmeyer L.S."/>
            <person name="Berens S.J."/>
            <person name="Bidwell S.L."/>
            <person name="Brown W.C."/>
            <person name="Crabtree J."/>
            <person name="Fadrosh D."/>
            <person name="Feldblum T."/>
            <person name="Forberger H.A."/>
            <person name="Haas B.J."/>
            <person name="Howell J.M."/>
            <person name="Khouri H."/>
            <person name="Koo H."/>
            <person name="Mann D.J."/>
            <person name="Norimine J."/>
            <person name="Paulsen I.T."/>
            <person name="Radune D."/>
            <person name="Ren Q."/>
            <person name="Smith R.K. Jr."/>
            <person name="Suarez C.E."/>
            <person name="White O."/>
            <person name="Wortman J.R."/>
            <person name="Knowles D.P. Jr."/>
            <person name="McElwain T.F."/>
            <person name="Nene V.M."/>
        </authorList>
    </citation>
    <scope>NUCLEOTIDE SEQUENCE [LARGE SCALE GENOMIC DNA]</scope>
    <source>
        <strain evidence="2">T2Bo</strain>
    </source>
</reference>
<dbReference type="RefSeq" id="XP_001610359.1">
    <property type="nucleotide sequence ID" value="XM_001610309.1"/>
</dbReference>
<keyword evidence="1" id="KW-0472">Membrane</keyword>
<feature type="transmembrane region" description="Helical" evidence="1">
    <location>
        <begin position="96"/>
        <end position="114"/>
    </location>
</feature>
<dbReference type="EMBL" id="AAXT01000002">
    <property type="protein sequence ID" value="EDO06791.1"/>
    <property type="molecule type" value="Genomic_DNA"/>
</dbReference>
<dbReference type="eggNOG" id="ENOG502SVAV">
    <property type="taxonomic scope" value="Eukaryota"/>
</dbReference>
<dbReference type="KEGG" id="bbo:BBOV_IV004300"/>
<dbReference type="GeneID" id="5478593"/>
<evidence type="ECO:0000313" key="3">
    <source>
        <dbReference type="Proteomes" id="UP000002173"/>
    </source>
</evidence>
<sequence length="128" mass="15143">MNFFSALPFGQRRAFSRFARASADLRASLPKRITPKHHQKPLGSYPFPPEHEMLWKNRRQVPGGYFHQAISPFQLKFCYPLIHQAYARIWAKTSQMFWWVIWPTTMAITGFLAVEAINTKYVKRIHYD</sequence>
<dbReference type="AlphaFoldDB" id="A7AQH2"/>
<keyword evidence="1" id="KW-0812">Transmembrane</keyword>
<keyword evidence="1" id="KW-1133">Transmembrane helix</keyword>
<dbReference type="InParanoid" id="A7AQH2"/>
<dbReference type="FunCoup" id="A7AQH2">
    <property type="interactions" value="33"/>
</dbReference>
<dbReference type="VEuPathDB" id="PiroplasmaDB:BBOV_IV004300"/>
<name>A7AQH2_BABBO</name>
<comment type="caution">
    <text evidence="2">The sequence shown here is derived from an EMBL/GenBank/DDBJ whole genome shotgun (WGS) entry which is preliminary data.</text>
</comment>